<protein>
    <recommendedName>
        <fullName evidence="5">Amine oxidase domain-containing protein</fullName>
    </recommendedName>
</protein>
<comment type="similarity">
    <text evidence="1">Belongs to the FAD-binding monooxygenase family.</text>
</comment>
<evidence type="ECO:0000256" key="1">
    <source>
        <dbReference type="ARBA" id="ARBA00010139"/>
    </source>
</evidence>
<keyword evidence="3" id="KW-0274">FAD</keyword>
<comment type="caution">
    <text evidence="6">The sequence shown here is derived from an EMBL/GenBank/DDBJ whole genome shotgun (WGS) entry which is preliminary data.</text>
</comment>
<dbReference type="PRINTS" id="PR00368">
    <property type="entry name" value="FADPNR"/>
</dbReference>
<dbReference type="GO" id="GO:0050660">
    <property type="term" value="F:flavin adenine dinucleotide binding"/>
    <property type="evidence" value="ECO:0007669"/>
    <property type="project" value="InterPro"/>
</dbReference>
<organism evidence="6 7">
    <name type="scientific">Bionectria ochroleuca</name>
    <name type="common">Gliocladium roseum</name>
    <dbReference type="NCBI Taxonomy" id="29856"/>
    <lineage>
        <taxon>Eukaryota</taxon>
        <taxon>Fungi</taxon>
        <taxon>Dikarya</taxon>
        <taxon>Ascomycota</taxon>
        <taxon>Pezizomycotina</taxon>
        <taxon>Sordariomycetes</taxon>
        <taxon>Hypocreomycetidae</taxon>
        <taxon>Hypocreales</taxon>
        <taxon>Bionectriaceae</taxon>
        <taxon>Clonostachys</taxon>
    </lineage>
</organism>
<keyword evidence="2" id="KW-0285">Flavoprotein</keyword>
<evidence type="ECO:0000256" key="2">
    <source>
        <dbReference type="ARBA" id="ARBA00022630"/>
    </source>
</evidence>
<evidence type="ECO:0000259" key="5">
    <source>
        <dbReference type="Pfam" id="PF01593"/>
    </source>
</evidence>
<dbReference type="InterPro" id="IPR002937">
    <property type="entry name" value="Amino_oxidase"/>
</dbReference>
<proteinExistence type="inferred from homology"/>
<dbReference type="Gene3D" id="3.50.50.60">
    <property type="entry name" value="FAD/NAD(P)-binding domain"/>
    <property type="match status" value="3"/>
</dbReference>
<gene>
    <name evidence="6" type="ORF">IM811_011365</name>
</gene>
<accession>A0A8H7TQJ6</accession>
<dbReference type="PANTHER" id="PTHR42877:SF4">
    <property type="entry name" value="FAD_NAD(P)-BINDING DOMAIN-CONTAINING PROTEIN-RELATED"/>
    <property type="match status" value="1"/>
</dbReference>
<evidence type="ECO:0000313" key="7">
    <source>
        <dbReference type="Proteomes" id="UP000616885"/>
    </source>
</evidence>
<feature type="domain" description="Amine oxidase" evidence="5">
    <location>
        <begin position="610"/>
        <end position="658"/>
    </location>
</feature>
<dbReference type="InterPro" id="IPR036188">
    <property type="entry name" value="FAD/NAD-bd_sf"/>
</dbReference>
<sequence length="775" mass="86617">MAINGQSGINVPQAEQNLLGERVNAQHHLHDPSQRPLHVIVIGAGPSGIATLIRLKELPHVSFQCFEKNADVGGTWLETRYPGAACDIASHAYQYTFESKKDWTRHFAPAEEIGEYFISVAKKHDLHRHISFDSRAVSALWDERTSKWKITIARKPSDSNDADLQSTVHDADVFINADGILNNWKWPDIMGLDDFQGQLVHTAAWDQSIELKDKSVAIIGSGASSIQVVPSIQPVCAKLDVFVRSPTYILPTVGFGVESSTYNEIYTASQIERFSTHPSYYQAFRKKIEQQMNANFAGSIKLSRNQTEGRLWAEAKMKGAIKSPVLQKKLVPNWELGCRRITPGLPYLKAVQEQNVDIVRSGITHIAKDGIFTDDGQLHKADVIICATGFDTSFSRYEITGRGGITLSKRWESKGPEAYLGTTVAGLPNYFVLLGPNCPIANGSLIPCIESSVDYVMQAIVKMQRDHIRSIEVKQTIQDAFNDYVQEVHQSLVWTGACNSWYKDRLTGRVTAVWPGSSIHFMEMLQTPRWEDYELQYMNANSFKFMGNGKSKREAYGEDLTFYLDDKSKEGYSWNFAKNAAAKGLPTDAVKYDSKDVKSSYDVIVIGAGFTGLTAARDISFHGLSVLILEARDRVGGRTWLAQGKHDNYERGGWVHLQLNTWTEKARYGLTTPKTSFRLGPETSMNVGGVKQTMREADDSFLHLAAAFFNVDGFGGRLVLLQPHLPLYNRNGIKEWDISARERIDAHMIGFKPHIIQIEGLSPPRSLGNHININS</sequence>
<dbReference type="AlphaFoldDB" id="A0A8H7TQJ6"/>
<dbReference type="InterPro" id="IPR020946">
    <property type="entry name" value="Flavin_mOase-like"/>
</dbReference>
<evidence type="ECO:0000313" key="6">
    <source>
        <dbReference type="EMBL" id="KAF9755924.1"/>
    </source>
</evidence>
<evidence type="ECO:0000256" key="3">
    <source>
        <dbReference type="ARBA" id="ARBA00022827"/>
    </source>
</evidence>
<evidence type="ECO:0000256" key="4">
    <source>
        <dbReference type="ARBA" id="ARBA00023002"/>
    </source>
</evidence>
<dbReference type="PANTHER" id="PTHR42877">
    <property type="entry name" value="L-ORNITHINE N(5)-MONOOXYGENASE-RELATED"/>
    <property type="match status" value="1"/>
</dbReference>
<dbReference type="SUPFAM" id="SSF51905">
    <property type="entry name" value="FAD/NAD(P)-binding domain"/>
    <property type="match status" value="2"/>
</dbReference>
<dbReference type="Pfam" id="PF01593">
    <property type="entry name" value="Amino_oxidase"/>
    <property type="match status" value="1"/>
</dbReference>
<reference evidence="6" key="1">
    <citation type="submission" date="2020-10" db="EMBL/GenBank/DDBJ databases">
        <title>High-Quality Genome Resource of Clonostachys rosea strain S41 by Oxford Nanopore Long-Read Sequencing.</title>
        <authorList>
            <person name="Wang H."/>
        </authorList>
    </citation>
    <scope>NUCLEOTIDE SEQUENCE</scope>
    <source>
        <strain evidence="6">S41</strain>
    </source>
</reference>
<dbReference type="GO" id="GO:0004499">
    <property type="term" value="F:N,N-dimethylaniline monooxygenase activity"/>
    <property type="evidence" value="ECO:0007669"/>
    <property type="project" value="InterPro"/>
</dbReference>
<dbReference type="EMBL" id="JADCTT010000003">
    <property type="protein sequence ID" value="KAF9755924.1"/>
    <property type="molecule type" value="Genomic_DNA"/>
</dbReference>
<dbReference type="Pfam" id="PF00743">
    <property type="entry name" value="FMO-like"/>
    <property type="match status" value="1"/>
</dbReference>
<keyword evidence="4" id="KW-0560">Oxidoreductase</keyword>
<dbReference type="GO" id="GO:0050661">
    <property type="term" value="F:NADP binding"/>
    <property type="evidence" value="ECO:0007669"/>
    <property type="project" value="InterPro"/>
</dbReference>
<dbReference type="InterPro" id="IPR051209">
    <property type="entry name" value="FAD-bind_Monooxygenase_sf"/>
</dbReference>
<dbReference type="Proteomes" id="UP000616885">
    <property type="component" value="Unassembled WGS sequence"/>
</dbReference>
<name>A0A8H7TQJ6_BIOOC</name>